<evidence type="ECO:0000313" key="3">
    <source>
        <dbReference type="Proteomes" id="UP001054252"/>
    </source>
</evidence>
<accession>A0AAV5LB01</accession>
<reference evidence="2 3" key="1">
    <citation type="journal article" date="2021" name="Commun. Biol.">
        <title>The genome of Shorea leprosula (Dipterocarpaceae) highlights the ecological relevance of drought in aseasonal tropical rainforests.</title>
        <authorList>
            <person name="Ng K.K.S."/>
            <person name="Kobayashi M.J."/>
            <person name="Fawcett J.A."/>
            <person name="Hatakeyama M."/>
            <person name="Paape T."/>
            <person name="Ng C.H."/>
            <person name="Ang C.C."/>
            <person name="Tnah L.H."/>
            <person name="Lee C.T."/>
            <person name="Nishiyama T."/>
            <person name="Sese J."/>
            <person name="O'Brien M.J."/>
            <person name="Copetti D."/>
            <person name="Mohd Noor M.I."/>
            <person name="Ong R.C."/>
            <person name="Putra M."/>
            <person name="Sireger I.Z."/>
            <person name="Indrioko S."/>
            <person name="Kosugi Y."/>
            <person name="Izuno A."/>
            <person name="Isagi Y."/>
            <person name="Lee S.L."/>
            <person name="Shimizu K.K."/>
        </authorList>
    </citation>
    <scope>NUCLEOTIDE SEQUENCE [LARGE SCALE GENOMIC DNA]</scope>
    <source>
        <strain evidence="2">214</strain>
    </source>
</reference>
<gene>
    <name evidence="2" type="ORF">SLEP1_g42622</name>
</gene>
<organism evidence="2 3">
    <name type="scientific">Rubroshorea leprosula</name>
    <dbReference type="NCBI Taxonomy" id="152421"/>
    <lineage>
        <taxon>Eukaryota</taxon>
        <taxon>Viridiplantae</taxon>
        <taxon>Streptophyta</taxon>
        <taxon>Embryophyta</taxon>
        <taxon>Tracheophyta</taxon>
        <taxon>Spermatophyta</taxon>
        <taxon>Magnoliopsida</taxon>
        <taxon>eudicotyledons</taxon>
        <taxon>Gunneridae</taxon>
        <taxon>Pentapetalae</taxon>
        <taxon>rosids</taxon>
        <taxon>malvids</taxon>
        <taxon>Malvales</taxon>
        <taxon>Dipterocarpaceae</taxon>
        <taxon>Rubroshorea</taxon>
    </lineage>
</organism>
<protein>
    <submittedName>
        <fullName evidence="2">Uncharacterized protein</fullName>
    </submittedName>
</protein>
<dbReference type="Proteomes" id="UP001054252">
    <property type="component" value="Unassembled WGS sequence"/>
</dbReference>
<dbReference type="EMBL" id="BPVZ01000104">
    <property type="protein sequence ID" value="GKV34230.1"/>
    <property type="molecule type" value="Genomic_DNA"/>
</dbReference>
<keyword evidence="1" id="KW-0732">Signal</keyword>
<proteinExistence type="predicted"/>
<feature type="chain" id="PRO_5043371969" evidence="1">
    <location>
        <begin position="29"/>
        <end position="114"/>
    </location>
</feature>
<name>A0AAV5LB01_9ROSI</name>
<feature type="signal peptide" evidence="1">
    <location>
        <begin position="1"/>
        <end position="28"/>
    </location>
</feature>
<dbReference type="AlphaFoldDB" id="A0AAV5LB01"/>
<comment type="caution">
    <text evidence="2">The sequence shown here is derived from an EMBL/GenBank/DDBJ whole genome shotgun (WGS) entry which is preliminary data.</text>
</comment>
<sequence>MARREAPWTTLFSAVCIAALLAAPGVEAYLCFESIKALPRCFVDSWKNVFHKFKWNSLSSWTGLLGGAYIDKSCCVANLSQANDDCIFSLFMFDWQIKAYQKALKTCKESVGYH</sequence>
<keyword evidence="3" id="KW-1185">Reference proteome</keyword>
<evidence type="ECO:0000256" key="1">
    <source>
        <dbReference type="SAM" id="SignalP"/>
    </source>
</evidence>
<evidence type="ECO:0000313" key="2">
    <source>
        <dbReference type="EMBL" id="GKV34230.1"/>
    </source>
</evidence>